<evidence type="ECO:0000313" key="2">
    <source>
        <dbReference type="Proteomes" id="UP000594638"/>
    </source>
</evidence>
<evidence type="ECO:0000313" key="1">
    <source>
        <dbReference type="EMBL" id="CAA2989062.1"/>
    </source>
</evidence>
<sequence length="102" mass="11674">MSGIIPQFPKKRASHQEARVLPIATDSLWRNPKTINSGSEIKFEDLPNARSFPWDQVSSVFGQYKEVESDPNLELLKNGMATNGLSWGYIFNTFHELENEYL</sequence>
<organism evidence="1 2">
    <name type="scientific">Olea europaea subsp. europaea</name>
    <dbReference type="NCBI Taxonomy" id="158383"/>
    <lineage>
        <taxon>Eukaryota</taxon>
        <taxon>Viridiplantae</taxon>
        <taxon>Streptophyta</taxon>
        <taxon>Embryophyta</taxon>
        <taxon>Tracheophyta</taxon>
        <taxon>Spermatophyta</taxon>
        <taxon>Magnoliopsida</taxon>
        <taxon>eudicotyledons</taxon>
        <taxon>Gunneridae</taxon>
        <taxon>Pentapetalae</taxon>
        <taxon>asterids</taxon>
        <taxon>lamiids</taxon>
        <taxon>Lamiales</taxon>
        <taxon>Oleaceae</taxon>
        <taxon>Oleeae</taxon>
        <taxon>Olea</taxon>
    </lineage>
</organism>
<dbReference type="Proteomes" id="UP000594638">
    <property type="component" value="Unassembled WGS sequence"/>
</dbReference>
<dbReference type="EMBL" id="CACTIH010004054">
    <property type="protein sequence ID" value="CAA2989062.1"/>
    <property type="molecule type" value="Genomic_DNA"/>
</dbReference>
<comment type="caution">
    <text evidence="1">The sequence shown here is derived from an EMBL/GenBank/DDBJ whole genome shotgun (WGS) entry which is preliminary data.</text>
</comment>
<protein>
    <submittedName>
        <fullName evidence="1">Uncharacterized protein</fullName>
    </submittedName>
</protein>
<proteinExistence type="predicted"/>
<accession>A0A8S0SCS1</accession>
<name>A0A8S0SCS1_OLEEU</name>
<gene>
    <name evidence="1" type="ORF">OLEA9_A034710</name>
</gene>
<dbReference type="Gramene" id="OE9A034710T1">
    <property type="protein sequence ID" value="OE9A034710C1"/>
    <property type="gene ID" value="OE9A034710"/>
</dbReference>
<reference evidence="1 2" key="1">
    <citation type="submission" date="2019-12" db="EMBL/GenBank/DDBJ databases">
        <authorList>
            <person name="Alioto T."/>
            <person name="Alioto T."/>
            <person name="Gomez Garrido J."/>
        </authorList>
    </citation>
    <scope>NUCLEOTIDE SEQUENCE [LARGE SCALE GENOMIC DNA]</scope>
</reference>
<dbReference type="AlphaFoldDB" id="A0A8S0SCS1"/>
<keyword evidence="2" id="KW-1185">Reference proteome</keyword>